<keyword evidence="2" id="KW-1185">Reference proteome</keyword>
<reference evidence="1 2" key="1">
    <citation type="submission" date="2011-04" db="EMBL/GenBank/DDBJ databases">
        <authorList>
            <person name="Muzny D."/>
            <person name="Qin X."/>
            <person name="Deng J."/>
            <person name="Jiang H."/>
            <person name="Liu Y."/>
            <person name="Qu J."/>
            <person name="Song X.-Z."/>
            <person name="Zhang L."/>
            <person name="Thornton R."/>
            <person name="Coyle M."/>
            <person name="Francisco L."/>
            <person name="Jackson L."/>
            <person name="Javaid M."/>
            <person name="Korchina V."/>
            <person name="Kovar C."/>
            <person name="Mata R."/>
            <person name="Mathew T."/>
            <person name="Ngo R."/>
            <person name="Nguyen L."/>
            <person name="Nguyen N."/>
            <person name="Okwuonu G."/>
            <person name="Ongeri F."/>
            <person name="Pham C."/>
            <person name="Simmons D."/>
            <person name="Wilczek-Boney K."/>
            <person name="Hale W."/>
            <person name="Jakkamsetti A."/>
            <person name="Pham P."/>
            <person name="Ruth R."/>
            <person name="San Lucas F."/>
            <person name="Warren J."/>
            <person name="Zhang J."/>
            <person name="Zhao Z."/>
            <person name="Zhou C."/>
            <person name="Zhu D."/>
            <person name="Lee S."/>
            <person name="Bess C."/>
            <person name="Blankenburg K."/>
            <person name="Forbes L."/>
            <person name="Fu Q."/>
            <person name="Gubbala S."/>
            <person name="Hirani K."/>
            <person name="Jayaseelan J.C."/>
            <person name="Lara F."/>
            <person name="Munidasa M."/>
            <person name="Palculict T."/>
            <person name="Patil S."/>
            <person name="Pu L.-L."/>
            <person name="Saada N."/>
            <person name="Tang L."/>
            <person name="Weissenberger G."/>
            <person name="Zhu Y."/>
            <person name="Hemphill L."/>
            <person name="Shang Y."/>
            <person name="Youmans B."/>
            <person name="Ayvaz T."/>
            <person name="Ross M."/>
            <person name="Santibanez J."/>
            <person name="Aqrawi P."/>
            <person name="Gross S."/>
            <person name="Joshi V."/>
            <person name="Fowler G."/>
            <person name="Nazareth L."/>
            <person name="Reid J."/>
            <person name="Worley K."/>
            <person name="Petrosino J."/>
            <person name="Highlander S."/>
            <person name="Gibbs R."/>
        </authorList>
    </citation>
    <scope>NUCLEOTIDE SEQUENCE [LARGE SCALE GENOMIC DNA]</scope>
    <source>
        <strain evidence="1 2">DSM 2778</strain>
    </source>
</reference>
<dbReference type="AlphaFoldDB" id="F5RJ24"/>
<sequence length="84" mass="10079">MLRRHSKVDVALQNDKCYEDTLSIIVAFIFLPERRDKRMMRIKDFLEYVSLLPEDCIEVKILPFLCRDYLNTRDMTLSHGKSFH</sequence>
<organism evidence="1 2">
    <name type="scientific">Centipeda periodontii DSM 2778</name>
    <dbReference type="NCBI Taxonomy" id="888060"/>
    <lineage>
        <taxon>Bacteria</taxon>
        <taxon>Bacillati</taxon>
        <taxon>Bacillota</taxon>
        <taxon>Negativicutes</taxon>
        <taxon>Selenomonadales</taxon>
        <taxon>Selenomonadaceae</taxon>
        <taxon>Centipeda</taxon>
    </lineage>
</organism>
<comment type="caution">
    <text evidence="1">The sequence shown here is derived from an EMBL/GenBank/DDBJ whole genome shotgun (WGS) entry which is preliminary data.</text>
</comment>
<dbReference type="EMBL" id="AFHQ01000005">
    <property type="protein sequence ID" value="EGK62255.1"/>
    <property type="molecule type" value="Genomic_DNA"/>
</dbReference>
<evidence type="ECO:0000313" key="1">
    <source>
        <dbReference type="EMBL" id="EGK62255.1"/>
    </source>
</evidence>
<protein>
    <submittedName>
        <fullName evidence="1">Uncharacterized protein</fullName>
    </submittedName>
</protein>
<name>F5RJ24_9FIRM</name>
<accession>F5RJ24</accession>
<gene>
    <name evidence="1" type="ORF">HMPREF9081_0259</name>
</gene>
<proteinExistence type="predicted"/>
<dbReference type="Proteomes" id="UP000004067">
    <property type="component" value="Unassembled WGS sequence"/>
</dbReference>
<dbReference type="STRING" id="888060.HMPREF9081_0259"/>
<evidence type="ECO:0000313" key="2">
    <source>
        <dbReference type="Proteomes" id="UP000004067"/>
    </source>
</evidence>
<dbReference type="HOGENOM" id="CLU_2521551_0_0_9"/>